<keyword evidence="3" id="KW-1185">Reference proteome</keyword>
<name>A0ABY6CY89_9BACT</name>
<evidence type="ECO:0000259" key="1">
    <source>
        <dbReference type="Pfam" id="PF13588"/>
    </source>
</evidence>
<dbReference type="Gene3D" id="3.90.1570.30">
    <property type="match status" value="1"/>
</dbReference>
<dbReference type="EMBL" id="CP106735">
    <property type="protein sequence ID" value="UXX78882.1"/>
    <property type="molecule type" value="Genomic_DNA"/>
</dbReference>
<evidence type="ECO:0000313" key="2">
    <source>
        <dbReference type="EMBL" id="UXX78882.1"/>
    </source>
</evidence>
<organism evidence="2 3">
    <name type="scientific">Reichenbachiella carrageenanivorans</name>
    <dbReference type="NCBI Taxonomy" id="2979869"/>
    <lineage>
        <taxon>Bacteria</taxon>
        <taxon>Pseudomonadati</taxon>
        <taxon>Bacteroidota</taxon>
        <taxon>Cytophagia</taxon>
        <taxon>Cytophagales</taxon>
        <taxon>Reichenbachiellaceae</taxon>
        <taxon>Reichenbachiella</taxon>
    </lineage>
</organism>
<sequence>MNMEELNLPKFQFRVKETEKGRAIWDEFRKKYVLLTPEEWVRQHFLKFLNVHLGYPKSLLRTEFEIKYNKLKKRPDIVAYDNLGQPLMVVECKAPEVKISNDTFQQAAIYNQTLKARYLVITNGLDHFCCEQELKTGTFQFVEKIPVYQN</sequence>
<accession>A0ABY6CY89</accession>
<evidence type="ECO:0000313" key="3">
    <source>
        <dbReference type="Proteomes" id="UP001062165"/>
    </source>
</evidence>
<dbReference type="Pfam" id="PF13588">
    <property type="entry name" value="HSDR_N_2"/>
    <property type="match status" value="1"/>
</dbReference>
<feature type="domain" description="Type I restriction enzyme R protein N-terminal" evidence="1">
    <location>
        <begin position="37"/>
        <end position="146"/>
    </location>
</feature>
<gene>
    <name evidence="2" type="ORF">N7E81_16115</name>
</gene>
<proteinExistence type="predicted"/>
<dbReference type="RefSeq" id="WP_263050626.1">
    <property type="nucleotide sequence ID" value="NZ_CP106735.1"/>
</dbReference>
<reference evidence="2" key="1">
    <citation type="submission" date="2022-10" db="EMBL/GenBank/DDBJ databases">
        <title>Comparative genomics and taxonomic characterization of three novel marine species of genus Reichenbachiella exhibiting antioxidant and polysaccharide degradation activities.</title>
        <authorList>
            <person name="Muhammad N."/>
            <person name="Lee Y.-J."/>
            <person name="Ko J."/>
            <person name="Kim S.-G."/>
        </authorList>
    </citation>
    <scope>NUCLEOTIDE SEQUENCE</scope>
    <source>
        <strain evidence="2">Wsw4-B4</strain>
    </source>
</reference>
<protein>
    <submittedName>
        <fullName evidence="2">Type I restriction enzyme HsdR N-terminal domain-containing protein</fullName>
    </submittedName>
</protein>
<dbReference type="Proteomes" id="UP001062165">
    <property type="component" value="Chromosome"/>
</dbReference>
<dbReference type="InterPro" id="IPR029464">
    <property type="entry name" value="HSDR_N"/>
</dbReference>